<feature type="compositionally biased region" description="Gly residues" evidence="1">
    <location>
        <begin position="580"/>
        <end position="599"/>
    </location>
</feature>
<feature type="transmembrane region" description="Helical" evidence="2">
    <location>
        <begin position="252"/>
        <end position="274"/>
    </location>
</feature>
<dbReference type="InterPro" id="IPR018702">
    <property type="entry name" value="DUF2207"/>
</dbReference>
<organism evidence="5 6">
    <name type="scientific">Microbacterium helvum</name>
    <dbReference type="NCBI Taxonomy" id="2773713"/>
    <lineage>
        <taxon>Bacteria</taxon>
        <taxon>Bacillati</taxon>
        <taxon>Actinomycetota</taxon>
        <taxon>Actinomycetes</taxon>
        <taxon>Micrococcales</taxon>
        <taxon>Microbacteriaceae</taxon>
        <taxon>Microbacterium</taxon>
    </lineage>
</organism>
<sequence>MASPAARASRPRPLGVIGLLIALFAGVLLAAGAPTPARADVDDFSFESLDVEYQLGRAEDGTSTVTVVETFVALFPEYDQNHGMRRAVPDSYQGAPLHPQLVSITDENGTPRESETESDDGFYSMTSRADGFVHGRQTYVFTYTLENVTRYFPDTGVDEFYWDVNGTAWPQSFGSITARVTMSDDVDAARTGAMACYVGSQGSEATCPISDSGDGIVASATDVGPYQTVTFAIAFEKGTFAAFDTSYLASPWGWLQGIVALLGLGGSFVAALVARRRFLRDAPGRSVIIAEYTPPPGLDALQSAVLLGRPTKAVPAEVLEQAIVGSIRIEEGSRKFFGGVRLKAVLQDPQIADADGRMLLPGLFPSGVPGEEFEFGGTDTRFSKTAQAVLKAAADDLKARGFRRVVPIGAKAWPIAIAWISAALVIVFGVAALVSFVDPLVPLLLFFGGIGLALTATLLVARDPLTAAGAEARDHLLGLKEFIEWAEADRIRMLQSPQGAERVAVDLTDPTVKLKLYEALLPYAVVFGQEKQWAEELAVLYGDRGNPGWYVGTSGFNAAAFSSGISHLSASASSSSSSGGSSGGGSAGGGGGGGGGGGV</sequence>
<dbReference type="Pfam" id="PF09972">
    <property type="entry name" value="DUF2207"/>
    <property type="match status" value="1"/>
</dbReference>
<evidence type="ECO:0000259" key="4">
    <source>
        <dbReference type="Pfam" id="PF20990"/>
    </source>
</evidence>
<feature type="region of interest" description="Disordered" evidence="1">
    <location>
        <begin position="572"/>
        <end position="599"/>
    </location>
</feature>
<feature type="transmembrane region" description="Helical" evidence="2">
    <location>
        <begin position="440"/>
        <end position="461"/>
    </location>
</feature>
<comment type="caution">
    <text evidence="5">The sequence shown here is derived from an EMBL/GenBank/DDBJ whole genome shotgun (WGS) entry which is preliminary data.</text>
</comment>
<feature type="region of interest" description="Disordered" evidence="1">
    <location>
        <begin position="101"/>
        <end position="123"/>
    </location>
</feature>
<gene>
    <name evidence="5" type="ORF">IF188_01785</name>
</gene>
<dbReference type="Proteomes" id="UP000598426">
    <property type="component" value="Unassembled WGS sequence"/>
</dbReference>
<feature type="domain" description="Predicted membrane protein YciQ-like C-terminal" evidence="4">
    <location>
        <begin position="291"/>
        <end position="537"/>
    </location>
</feature>
<dbReference type="Pfam" id="PF20990">
    <property type="entry name" value="DUF2207_C"/>
    <property type="match status" value="1"/>
</dbReference>
<evidence type="ECO:0000256" key="2">
    <source>
        <dbReference type="SAM" id="Phobius"/>
    </source>
</evidence>
<proteinExistence type="predicted"/>
<keyword evidence="6" id="KW-1185">Reference proteome</keyword>
<accession>A0ABR8NIB1</accession>
<feature type="transmembrane region" description="Helical" evidence="2">
    <location>
        <begin position="412"/>
        <end position="434"/>
    </location>
</feature>
<evidence type="ECO:0000259" key="3">
    <source>
        <dbReference type="Pfam" id="PF09972"/>
    </source>
</evidence>
<evidence type="ECO:0000313" key="6">
    <source>
        <dbReference type="Proteomes" id="UP000598426"/>
    </source>
</evidence>
<keyword evidence="2" id="KW-0812">Transmembrane</keyword>
<keyword evidence="2" id="KW-1133">Transmembrane helix</keyword>
<evidence type="ECO:0000313" key="5">
    <source>
        <dbReference type="EMBL" id="MBD3940430.1"/>
    </source>
</evidence>
<evidence type="ECO:0000256" key="1">
    <source>
        <dbReference type="SAM" id="MobiDB-lite"/>
    </source>
</evidence>
<feature type="domain" description="DUF2207" evidence="3">
    <location>
        <begin position="49"/>
        <end position="235"/>
    </location>
</feature>
<dbReference type="RefSeq" id="WP_191170058.1">
    <property type="nucleotide sequence ID" value="NZ_JACXZS010000001.1"/>
</dbReference>
<protein>
    <submittedName>
        <fullName evidence="5">DUF2207 domain-containing protein</fullName>
    </submittedName>
</protein>
<dbReference type="InterPro" id="IPR048389">
    <property type="entry name" value="YciQ-like_C"/>
</dbReference>
<keyword evidence="2" id="KW-0472">Membrane</keyword>
<dbReference type="EMBL" id="JACXZS010000001">
    <property type="protein sequence ID" value="MBD3940430.1"/>
    <property type="molecule type" value="Genomic_DNA"/>
</dbReference>
<reference evidence="5 6" key="1">
    <citation type="submission" date="2020-09" db="EMBL/GenBank/DDBJ databases">
        <title>Isolation and identification of active actinomycetes.</title>
        <authorList>
            <person name="Li X."/>
        </authorList>
    </citation>
    <scope>NUCLEOTIDE SEQUENCE [LARGE SCALE GENOMIC DNA]</scope>
    <source>
        <strain evidence="5 6">NEAU-LLC</strain>
    </source>
</reference>
<name>A0ABR8NIB1_9MICO</name>